<accession>A0A4P6KRN9</accession>
<sequence>MLRQQGAHMAPVRQPGQLIQRCDTLDLFQRNLQLRSLLLQALAHRPQLGGQRRDRGQHRRQHRKVDDLDIGLVRLWVVAGAPEHDGSHQHERIAHQQPHVPGTHFEHAEYYDHGSQCQHGWMGRPRDHVGRRDEGLRADCLGQRKRGRGEAQVEAAADGDIKAGDDGRASQRQRADPVLVENAPRAAVVQDGDADRVHARGHQCHDGPAPLLEVGGQHQVGKAMRCALQRRLRWRCGVR</sequence>
<evidence type="ECO:0000256" key="1">
    <source>
        <dbReference type="SAM" id="MobiDB-lite"/>
    </source>
</evidence>
<feature type="compositionally biased region" description="Basic and acidic residues" evidence="1">
    <location>
        <begin position="159"/>
        <end position="175"/>
    </location>
</feature>
<gene>
    <name evidence="2" type="ORF">EWM63_01070</name>
</gene>
<dbReference type="KEGG" id="plue:EWM63_01070"/>
<reference evidence="2 3" key="1">
    <citation type="submission" date="2019-02" db="EMBL/GenBank/DDBJ databases">
        <title>Draft Genome Sequences of Six Type Strains of the Genus Massilia.</title>
        <authorList>
            <person name="Miess H."/>
            <person name="Frediansyhah A."/>
            <person name="Gross H."/>
        </authorList>
    </citation>
    <scope>NUCLEOTIDE SEQUENCE [LARGE SCALE GENOMIC DNA]</scope>
    <source>
        <strain evidence="2 3">DSM 17473</strain>
    </source>
</reference>
<protein>
    <submittedName>
        <fullName evidence="2">Uncharacterized protein</fullName>
    </submittedName>
</protein>
<feature type="region of interest" description="Disordered" evidence="1">
    <location>
        <begin position="140"/>
        <end position="177"/>
    </location>
</feature>
<organism evidence="2 3">
    <name type="scientific">Pseudoduganella lutea</name>
    <dbReference type="NCBI Taxonomy" id="321985"/>
    <lineage>
        <taxon>Bacteria</taxon>
        <taxon>Pseudomonadati</taxon>
        <taxon>Pseudomonadota</taxon>
        <taxon>Betaproteobacteria</taxon>
        <taxon>Burkholderiales</taxon>
        <taxon>Oxalobacteraceae</taxon>
        <taxon>Telluria group</taxon>
        <taxon>Pseudoduganella</taxon>
    </lineage>
</organism>
<dbReference type="EMBL" id="CP035913">
    <property type="protein sequence ID" value="QBE61761.1"/>
    <property type="molecule type" value="Genomic_DNA"/>
</dbReference>
<evidence type="ECO:0000313" key="2">
    <source>
        <dbReference type="EMBL" id="QBE61761.1"/>
    </source>
</evidence>
<dbReference type="RefSeq" id="WP_130184898.1">
    <property type="nucleotide sequence ID" value="NZ_CP035913.1"/>
</dbReference>
<proteinExistence type="predicted"/>
<dbReference type="Proteomes" id="UP000290637">
    <property type="component" value="Chromosome"/>
</dbReference>
<evidence type="ECO:0000313" key="3">
    <source>
        <dbReference type="Proteomes" id="UP000290637"/>
    </source>
</evidence>
<keyword evidence="3" id="KW-1185">Reference proteome</keyword>
<name>A0A4P6KRN9_9BURK</name>
<dbReference type="AlphaFoldDB" id="A0A4P6KRN9"/>